<evidence type="ECO:0000256" key="1">
    <source>
        <dbReference type="SAM" id="MobiDB-lite"/>
    </source>
</evidence>
<dbReference type="AlphaFoldDB" id="A0A1F7WDT6"/>
<comment type="caution">
    <text evidence="2">The sequence shown here is derived from an EMBL/GenBank/DDBJ whole genome shotgun (WGS) entry which is preliminary data.</text>
</comment>
<proteinExistence type="predicted"/>
<sequence length="151" mass="16950">MTSPDRWINFQPEDSIGSSERSNLEGHNLRGDQFVSKVEKAKNLNPGSEDVGDTEREMDGREADEQKQQAEIAVSAIIADLDERELRLRRGELGHLREGESKSGISFMVEVELDQAIKKAEGAGANVGELRERQTELRNRIAKLDSEFPKE</sequence>
<feature type="region of interest" description="Disordered" evidence="1">
    <location>
        <begin position="1"/>
        <end position="69"/>
    </location>
</feature>
<protein>
    <submittedName>
        <fullName evidence="2">Uncharacterized protein</fullName>
    </submittedName>
</protein>
<reference evidence="2 3" key="1">
    <citation type="journal article" date="2016" name="Nat. Commun.">
        <title>Thousands of microbial genomes shed light on interconnected biogeochemical processes in an aquifer system.</title>
        <authorList>
            <person name="Anantharaman K."/>
            <person name="Brown C.T."/>
            <person name="Hug L.A."/>
            <person name="Sharon I."/>
            <person name="Castelle C.J."/>
            <person name="Probst A.J."/>
            <person name="Thomas B.C."/>
            <person name="Singh A."/>
            <person name="Wilkins M.J."/>
            <person name="Karaoz U."/>
            <person name="Brodie E.L."/>
            <person name="Williams K.H."/>
            <person name="Hubbard S.S."/>
            <person name="Banfield J.F."/>
        </authorList>
    </citation>
    <scope>NUCLEOTIDE SEQUENCE [LARGE SCALE GENOMIC DNA]</scope>
</reference>
<feature type="compositionally biased region" description="Basic and acidic residues" evidence="1">
    <location>
        <begin position="53"/>
        <end position="68"/>
    </location>
</feature>
<dbReference type="EMBL" id="MGFG01000020">
    <property type="protein sequence ID" value="OGM00984.1"/>
    <property type="molecule type" value="Genomic_DNA"/>
</dbReference>
<name>A0A1F7WDT6_9BACT</name>
<evidence type="ECO:0000313" key="2">
    <source>
        <dbReference type="EMBL" id="OGM00984.1"/>
    </source>
</evidence>
<dbReference type="Proteomes" id="UP000176988">
    <property type="component" value="Unassembled WGS sequence"/>
</dbReference>
<evidence type="ECO:0000313" key="3">
    <source>
        <dbReference type="Proteomes" id="UP000176988"/>
    </source>
</evidence>
<gene>
    <name evidence="2" type="ORF">A2480_03090</name>
</gene>
<accession>A0A1F7WDT6</accession>
<dbReference type="STRING" id="1802424.A2480_03090"/>
<organism evidence="2 3">
    <name type="scientific">Candidatus Uhrbacteria bacterium RIFOXYC2_FULL_47_19</name>
    <dbReference type="NCBI Taxonomy" id="1802424"/>
    <lineage>
        <taxon>Bacteria</taxon>
        <taxon>Candidatus Uhriibacteriota</taxon>
    </lineage>
</organism>